<evidence type="ECO:0000313" key="2">
    <source>
        <dbReference type="EMBL" id="GMA41624.1"/>
    </source>
</evidence>
<accession>A0ABQ6IY59</accession>
<dbReference type="RefSeq" id="WP_284305166.1">
    <property type="nucleotide sequence ID" value="NZ_BSUO01000001.1"/>
</dbReference>
<dbReference type="Pfam" id="PF01936">
    <property type="entry name" value="NYN"/>
    <property type="match status" value="1"/>
</dbReference>
<keyword evidence="3" id="KW-1185">Reference proteome</keyword>
<name>A0ABQ6IY59_9MICO</name>
<feature type="domain" description="NYN" evidence="1">
    <location>
        <begin position="9"/>
        <end position="140"/>
    </location>
</feature>
<evidence type="ECO:0000259" key="1">
    <source>
        <dbReference type="Pfam" id="PF01936"/>
    </source>
</evidence>
<proteinExistence type="predicted"/>
<gene>
    <name evidence="2" type="ORF">GCM10025883_36690</name>
</gene>
<reference evidence="3" key="1">
    <citation type="journal article" date="2019" name="Int. J. Syst. Evol. Microbiol.">
        <title>The Global Catalogue of Microorganisms (GCM) 10K type strain sequencing project: providing services to taxonomists for standard genome sequencing and annotation.</title>
        <authorList>
            <consortium name="The Broad Institute Genomics Platform"/>
            <consortium name="The Broad Institute Genome Sequencing Center for Infectious Disease"/>
            <person name="Wu L."/>
            <person name="Ma J."/>
        </authorList>
    </citation>
    <scope>NUCLEOTIDE SEQUENCE [LARGE SCALE GENOMIC DNA]</scope>
    <source>
        <strain evidence="3">NBRC 113072</strain>
    </source>
</reference>
<organism evidence="2 3">
    <name type="scientific">Mobilicoccus caccae</name>
    <dbReference type="NCBI Taxonomy" id="1859295"/>
    <lineage>
        <taxon>Bacteria</taxon>
        <taxon>Bacillati</taxon>
        <taxon>Actinomycetota</taxon>
        <taxon>Actinomycetes</taxon>
        <taxon>Micrococcales</taxon>
        <taxon>Dermatophilaceae</taxon>
        <taxon>Mobilicoccus</taxon>
    </lineage>
</organism>
<dbReference type="EMBL" id="BSUO01000001">
    <property type="protein sequence ID" value="GMA41624.1"/>
    <property type="molecule type" value="Genomic_DNA"/>
</dbReference>
<dbReference type="InterPro" id="IPR021139">
    <property type="entry name" value="NYN"/>
</dbReference>
<comment type="caution">
    <text evidence="2">The sequence shown here is derived from an EMBL/GenBank/DDBJ whole genome shotgun (WGS) entry which is preliminary data.</text>
</comment>
<dbReference type="Proteomes" id="UP001157126">
    <property type="component" value="Unassembled WGS sequence"/>
</dbReference>
<sequence length="188" mass="21741">MTEQAEERRTYLLIDGENLDATLGVGILERRPRPEERPRWERVLQFARAQWDQPVQGLFFLAARHELPMAFVQALISIGFRPIPLTGRPDEKVVDIAISRTLRALADRPADIMLASHDGDFLEDLASVTDGRRTGVIAFQEFRSQGYRELVERGLEFFDLEYDVQAFDTRLPRVRIIPIEEFDPLEFI</sequence>
<dbReference type="Gene3D" id="3.40.50.1010">
    <property type="entry name" value="5'-nuclease"/>
    <property type="match status" value="1"/>
</dbReference>
<protein>
    <submittedName>
        <fullName evidence="2">Nuclease</fullName>
    </submittedName>
</protein>
<evidence type="ECO:0000313" key="3">
    <source>
        <dbReference type="Proteomes" id="UP001157126"/>
    </source>
</evidence>